<dbReference type="Pfam" id="PF13439">
    <property type="entry name" value="Glyco_transf_4"/>
    <property type="match status" value="1"/>
</dbReference>
<keyword evidence="4" id="KW-1185">Reference proteome</keyword>
<dbReference type="InterPro" id="IPR028098">
    <property type="entry name" value="Glyco_trans_4-like_N"/>
</dbReference>
<comment type="caution">
    <text evidence="3">The sequence shown here is derived from an EMBL/GenBank/DDBJ whole genome shotgun (WGS) entry which is preliminary data.</text>
</comment>
<dbReference type="PANTHER" id="PTHR45947:SF3">
    <property type="entry name" value="SULFOQUINOVOSYL TRANSFERASE SQD2"/>
    <property type="match status" value="1"/>
</dbReference>
<organism evidence="3 4">
    <name type="scientific">Deinobacterium chartae</name>
    <dbReference type="NCBI Taxonomy" id="521158"/>
    <lineage>
        <taxon>Bacteria</taxon>
        <taxon>Thermotogati</taxon>
        <taxon>Deinococcota</taxon>
        <taxon>Deinococci</taxon>
        <taxon>Deinococcales</taxon>
        <taxon>Deinococcaceae</taxon>
        <taxon>Deinobacterium</taxon>
    </lineage>
</organism>
<dbReference type="SUPFAM" id="SSF53756">
    <property type="entry name" value="UDP-Glycosyltransferase/glycogen phosphorylase"/>
    <property type="match status" value="1"/>
</dbReference>
<dbReference type="CDD" id="cd03817">
    <property type="entry name" value="GT4_UGDG-like"/>
    <property type="match status" value="1"/>
</dbReference>
<gene>
    <name evidence="3" type="ORF">HNR42_003245</name>
</gene>
<dbReference type="GO" id="GO:0016757">
    <property type="term" value="F:glycosyltransferase activity"/>
    <property type="evidence" value="ECO:0007669"/>
    <property type="project" value="InterPro"/>
</dbReference>
<feature type="domain" description="Glycosyl transferase family 1" evidence="1">
    <location>
        <begin position="193"/>
        <end position="352"/>
    </location>
</feature>
<evidence type="ECO:0000259" key="2">
    <source>
        <dbReference type="Pfam" id="PF13439"/>
    </source>
</evidence>
<evidence type="ECO:0000313" key="3">
    <source>
        <dbReference type="EMBL" id="MBB6099787.1"/>
    </source>
</evidence>
<name>A0A841I275_9DEIO</name>
<evidence type="ECO:0000313" key="4">
    <source>
        <dbReference type="Proteomes" id="UP000569951"/>
    </source>
</evidence>
<reference evidence="3 4" key="1">
    <citation type="submission" date="2020-08" db="EMBL/GenBank/DDBJ databases">
        <title>Genomic Encyclopedia of Type Strains, Phase IV (KMG-IV): sequencing the most valuable type-strain genomes for metagenomic binning, comparative biology and taxonomic classification.</title>
        <authorList>
            <person name="Goeker M."/>
        </authorList>
    </citation>
    <scope>NUCLEOTIDE SEQUENCE [LARGE SCALE GENOMIC DNA]</scope>
    <source>
        <strain evidence="3 4">DSM 21458</strain>
    </source>
</reference>
<feature type="domain" description="Glycosyltransferase subfamily 4-like N-terminal" evidence="2">
    <location>
        <begin position="18"/>
        <end position="181"/>
    </location>
</feature>
<sequence>MTSLRIGLFTDVYLPNPNGVSTSVYLLHRELRRQGHDAWVMTPWMPDAPQTSDSGVVRIRSLSYPFFEGQRLALPRSKRLPSTFDLIHTHTPLVLGMWGLQLARRQDLPHVSTFHTHYEKYAHYVPGLERIDRSTHLIPRVARAFYQRADVVIAPTDPIRDLVRSYRITRPIEVIPTGIDTPLLEASPEVPSPWPQGTRRLLTVSRLGPEKNLERVIEALAELRREHPAHLVIVGEGPQKADLEAYARRLGVGEHLTLLGAVPYREVGGYYRHAEAFLFASETETQGLVLWEAQAMGVPAVAVGAEGTLEGVLEGVSGYLVAPGDSAALAERTRRLLADPKLHDQLSRGAREFAEQRSAERIAERVLEAYERASSERRVRRSFSQVIRRVGRSSLASSRRGF</sequence>
<dbReference type="RefSeq" id="WP_183988523.1">
    <property type="nucleotide sequence ID" value="NZ_JACHHG010000015.1"/>
</dbReference>
<dbReference type="PANTHER" id="PTHR45947">
    <property type="entry name" value="SULFOQUINOVOSYL TRANSFERASE SQD2"/>
    <property type="match status" value="1"/>
</dbReference>
<evidence type="ECO:0000259" key="1">
    <source>
        <dbReference type="Pfam" id="PF00534"/>
    </source>
</evidence>
<dbReference type="EMBL" id="JACHHG010000015">
    <property type="protein sequence ID" value="MBB6099787.1"/>
    <property type="molecule type" value="Genomic_DNA"/>
</dbReference>
<dbReference type="InterPro" id="IPR050194">
    <property type="entry name" value="Glycosyltransferase_grp1"/>
</dbReference>
<dbReference type="InterPro" id="IPR001296">
    <property type="entry name" value="Glyco_trans_1"/>
</dbReference>
<dbReference type="AlphaFoldDB" id="A0A841I275"/>
<protein>
    <submittedName>
        <fullName evidence="3">Glycosyltransferase involved in cell wall biosynthesis</fullName>
    </submittedName>
</protein>
<accession>A0A841I275</accession>
<proteinExistence type="predicted"/>
<dbReference type="Proteomes" id="UP000569951">
    <property type="component" value="Unassembled WGS sequence"/>
</dbReference>
<dbReference type="Gene3D" id="3.40.50.2000">
    <property type="entry name" value="Glycogen Phosphorylase B"/>
    <property type="match status" value="2"/>
</dbReference>
<keyword evidence="3" id="KW-0808">Transferase</keyword>
<dbReference type="Pfam" id="PF00534">
    <property type="entry name" value="Glycos_transf_1"/>
    <property type="match status" value="1"/>
</dbReference>